<keyword evidence="5 6" id="KW-0326">Glycosidase</keyword>
<sequence length="736" mass="85503">MPIFYNEANQEFHLQTSEASYIFHVLPNGQLGHLYYGKRMKHRPSFQHLYYVREQPNTANVFENHLDFSLDTVQQEYPSYGTTDFREPAYQIKQPSGSRITDFRYINHRIYVGKQRLEGLPATYVENEREATSVEVVLVDELIQMELILQYSVFEERNAITRSVYFTNHGDHITSITRAMSASIDFPDAEYDVMELAGSWARERHVKKNRLHKGIQKIGSTRGASSAQHNPFIALKRPHSDENQGEVYGFSFVYSGNFTAQVEVDHYDVTRVMVGINPFDFEWQLQPGESFQTPEVVMVFSNKGLNGMSQTFHSLYRDRLVRGKWRNQERPILINNWEATYFNFNEEKILEIAKQAKQVGIELLVLDDGWFGMRNDDTTSLGDWEVNKAKIPSGIKGLAKKVNEIGLDFGLWIEPEMVSKQSKLYALHPDWVIQVPGRRLSQGRNQYVLDLSNQEVVDYLYRTFKQLLEEASISYIKWDMNRYMTEVGSTSLPAYRQGEVAHRYMLGVYQLYEQLTSEFPDILFESCAAGGCRFDPGMLYYAPQVWTSDNTDAIERLKIQYGTSFVYPLSSMGAHVSSIPNHQVDRITSLDTRANVAYFGVFGYELDITKMDEMELQILRDQILFYKNNRRFLHEGTFYRLKSPFNEKAGSWMVVSRDKTEALVGYYRMLARANDGFHRLTLKGLDDDSQYELLGTDDYFYGDELMHAGIIIDRYRSNQEKGDFSSNLFHFLKREE</sequence>
<feature type="active site" description="Nucleophile" evidence="7">
    <location>
        <position position="479"/>
    </location>
</feature>
<feature type="binding site" evidence="8">
    <location>
        <position position="527"/>
    </location>
    <ligand>
        <name>substrate</name>
    </ligand>
</feature>
<feature type="binding site" evidence="8">
    <location>
        <position position="200"/>
    </location>
    <ligand>
        <name>substrate</name>
    </ligand>
</feature>
<dbReference type="Pfam" id="PF16875">
    <property type="entry name" value="Glyco_hydro_36N"/>
    <property type="match status" value="1"/>
</dbReference>
<dbReference type="EC" id="3.2.1.22" evidence="3 6"/>
<comment type="catalytic activity">
    <reaction evidence="1 6">
        <text>Hydrolysis of terminal, non-reducing alpha-D-galactose residues in alpha-D-galactosides, including galactose oligosaccharides, galactomannans and galactolipids.</text>
        <dbReference type="EC" id="3.2.1.22"/>
    </reaction>
</comment>
<dbReference type="PANTHER" id="PTHR43053:SF3">
    <property type="entry name" value="ALPHA-GALACTOSIDASE C-RELATED"/>
    <property type="match status" value="1"/>
</dbReference>
<dbReference type="InterPro" id="IPR013780">
    <property type="entry name" value="Glyco_hydro_b"/>
</dbReference>
<keyword evidence="4 6" id="KW-0378">Hydrolase</keyword>
<evidence type="ECO:0000313" key="12">
    <source>
        <dbReference type="Proteomes" id="UP000315215"/>
    </source>
</evidence>
<dbReference type="CDD" id="cd14791">
    <property type="entry name" value="GH36"/>
    <property type="match status" value="1"/>
</dbReference>
<protein>
    <recommendedName>
        <fullName evidence="3 6">Alpha-galactosidase</fullName>
        <ecNumber evidence="3 6">3.2.1.22</ecNumber>
    </recommendedName>
</protein>
<evidence type="ECO:0000256" key="7">
    <source>
        <dbReference type="PIRSR" id="PIRSR005536-1"/>
    </source>
</evidence>
<evidence type="ECO:0000313" key="11">
    <source>
        <dbReference type="EMBL" id="QDP39637.1"/>
    </source>
</evidence>
<dbReference type="GO" id="GO:0004557">
    <property type="term" value="F:alpha-galactosidase activity"/>
    <property type="evidence" value="ECO:0007669"/>
    <property type="project" value="UniProtKB-UniRule"/>
</dbReference>
<dbReference type="PIRSF" id="PIRSF005536">
    <property type="entry name" value="Agal"/>
    <property type="match status" value="1"/>
</dbReference>
<dbReference type="RefSeq" id="WP_143892424.1">
    <property type="nucleotide sequence ID" value="NZ_CP041666.1"/>
</dbReference>
<dbReference type="InterPro" id="IPR038417">
    <property type="entry name" value="Alpga-gal_N_sf"/>
</dbReference>
<name>A0A516KE39_9BACI</name>
<organism evidence="11 12">
    <name type="scientific">Radiobacillus deserti</name>
    <dbReference type="NCBI Taxonomy" id="2594883"/>
    <lineage>
        <taxon>Bacteria</taxon>
        <taxon>Bacillati</taxon>
        <taxon>Bacillota</taxon>
        <taxon>Bacilli</taxon>
        <taxon>Bacillales</taxon>
        <taxon>Bacillaceae</taxon>
        <taxon>Radiobacillus</taxon>
    </lineage>
</organism>
<evidence type="ECO:0000256" key="3">
    <source>
        <dbReference type="ARBA" id="ARBA00012755"/>
    </source>
</evidence>
<feature type="binding site" evidence="8">
    <location>
        <begin position="367"/>
        <end position="368"/>
    </location>
    <ligand>
        <name>substrate</name>
    </ligand>
</feature>
<dbReference type="Pfam" id="PF16874">
    <property type="entry name" value="Glyco_hydro_36C"/>
    <property type="match status" value="1"/>
</dbReference>
<evidence type="ECO:0000256" key="5">
    <source>
        <dbReference type="ARBA" id="ARBA00023295"/>
    </source>
</evidence>
<dbReference type="InterPro" id="IPR031705">
    <property type="entry name" value="Glyco_hydro_36_C"/>
</dbReference>
<gene>
    <name evidence="11" type="ORF">FN924_05270</name>
</gene>
<dbReference type="SUPFAM" id="SSF51445">
    <property type="entry name" value="(Trans)glycosidases"/>
    <property type="match status" value="1"/>
</dbReference>
<dbReference type="InterPro" id="IPR000111">
    <property type="entry name" value="Glyco_hydro_27/36_CS"/>
</dbReference>
<evidence type="ECO:0000256" key="8">
    <source>
        <dbReference type="PIRSR" id="PIRSR005536-2"/>
    </source>
</evidence>
<dbReference type="PANTHER" id="PTHR43053">
    <property type="entry name" value="GLYCOSIDASE FAMILY 31"/>
    <property type="match status" value="1"/>
</dbReference>
<feature type="active site" description="Proton donor" evidence="7">
    <location>
        <position position="549"/>
    </location>
</feature>
<dbReference type="InterPro" id="IPR050985">
    <property type="entry name" value="Alpha-glycosidase_related"/>
</dbReference>
<dbReference type="KEGG" id="aqt:FN924_05270"/>
<dbReference type="Gene3D" id="3.20.20.70">
    <property type="entry name" value="Aldolase class I"/>
    <property type="match status" value="1"/>
</dbReference>
<dbReference type="PRINTS" id="PR00743">
    <property type="entry name" value="GLHYDRLASE36"/>
</dbReference>
<feature type="domain" description="Glycosyl hydrolase family 36 N-terminal" evidence="10">
    <location>
        <begin position="29"/>
        <end position="286"/>
    </location>
</feature>
<dbReference type="OrthoDB" id="9758822at2"/>
<feature type="binding site" evidence="8">
    <location>
        <position position="444"/>
    </location>
    <ligand>
        <name>substrate</name>
    </ligand>
</feature>
<dbReference type="InterPro" id="IPR031704">
    <property type="entry name" value="Glyco_hydro_36_N"/>
</dbReference>
<dbReference type="Proteomes" id="UP000315215">
    <property type="component" value="Chromosome"/>
</dbReference>
<feature type="domain" description="Glycosyl hydrolase family 36 C-terminal" evidence="9">
    <location>
        <begin position="651"/>
        <end position="731"/>
    </location>
</feature>
<dbReference type="FunFam" id="3.20.20.70:FF:000118">
    <property type="entry name" value="Alpha-galactosidase"/>
    <property type="match status" value="1"/>
</dbReference>
<dbReference type="EMBL" id="CP041666">
    <property type="protein sequence ID" value="QDP39637.1"/>
    <property type="molecule type" value="Genomic_DNA"/>
</dbReference>
<dbReference type="GO" id="GO:0016052">
    <property type="term" value="P:carbohydrate catabolic process"/>
    <property type="evidence" value="ECO:0007669"/>
    <property type="project" value="InterPro"/>
</dbReference>
<dbReference type="Gene3D" id="2.60.40.1180">
    <property type="entry name" value="Golgi alpha-mannosidase II"/>
    <property type="match status" value="1"/>
</dbReference>
<evidence type="ECO:0000256" key="2">
    <source>
        <dbReference type="ARBA" id="ARBA00006202"/>
    </source>
</evidence>
<feature type="binding site" evidence="8">
    <location>
        <begin position="477"/>
        <end position="481"/>
    </location>
    <ligand>
        <name>substrate</name>
    </ligand>
</feature>
<feature type="binding site" evidence="8">
    <location>
        <position position="549"/>
    </location>
    <ligand>
        <name>substrate</name>
    </ligand>
</feature>
<dbReference type="AlphaFoldDB" id="A0A516KE39"/>
<evidence type="ECO:0000259" key="9">
    <source>
        <dbReference type="Pfam" id="PF16874"/>
    </source>
</evidence>
<dbReference type="InterPro" id="IPR002252">
    <property type="entry name" value="Glyco_hydro_36"/>
</dbReference>
<comment type="similarity">
    <text evidence="2">Belongs to the glycosyl hydrolase 36 family.</text>
</comment>
<evidence type="ECO:0000256" key="4">
    <source>
        <dbReference type="ARBA" id="ARBA00022801"/>
    </source>
</evidence>
<dbReference type="PROSITE" id="PS00512">
    <property type="entry name" value="ALPHA_GALACTOSIDASE"/>
    <property type="match status" value="1"/>
</dbReference>
<evidence type="ECO:0000259" key="10">
    <source>
        <dbReference type="Pfam" id="PF16875"/>
    </source>
</evidence>
<keyword evidence="12" id="KW-1185">Reference proteome</keyword>
<dbReference type="InterPro" id="IPR013785">
    <property type="entry name" value="Aldolase_TIM"/>
</dbReference>
<dbReference type="Pfam" id="PF02065">
    <property type="entry name" value="Melibiase"/>
    <property type="match status" value="1"/>
</dbReference>
<dbReference type="InterPro" id="IPR017853">
    <property type="entry name" value="GH"/>
</dbReference>
<reference evidence="11 12" key="1">
    <citation type="submission" date="2019-07" db="EMBL/GenBank/DDBJ databases">
        <authorList>
            <person name="Li J."/>
        </authorList>
    </citation>
    <scope>NUCLEOTIDE SEQUENCE [LARGE SCALE GENOMIC DNA]</scope>
    <source>
        <strain evidence="11 12">TKL69</strain>
    </source>
</reference>
<proteinExistence type="inferred from homology"/>
<dbReference type="Gene3D" id="2.70.98.60">
    <property type="entry name" value="alpha-galactosidase from lactobacil brevis"/>
    <property type="match status" value="1"/>
</dbReference>
<evidence type="ECO:0000256" key="6">
    <source>
        <dbReference type="PIRNR" id="PIRNR005536"/>
    </source>
</evidence>
<evidence type="ECO:0000256" key="1">
    <source>
        <dbReference type="ARBA" id="ARBA00001255"/>
    </source>
</evidence>
<accession>A0A516KE39</accession>